<accession>A0A518CB33</accession>
<proteinExistence type="predicted"/>
<reference evidence="3" key="1">
    <citation type="submission" date="2019-02" db="EMBL/GenBank/DDBJ databases">
        <title>Deep-cultivation of Planctomycetes and their phenomic and genomic characterization uncovers novel biology.</title>
        <authorList>
            <person name="Wiegand S."/>
            <person name="Jogler M."/>
            <person name="Boedeker C."/>
            <person name="Pinto D."/>
            <person name="Vollmers J."/>
            <person name="Rivas-Marin E."/>
            <person name="Kohn T."/>
            <person name="Peeters S.H."/>
            <person name="Heuer A."/>
            <person name="Rast P."/>
            <person name="Oberbeckmann S."/>
            <person name="Bunk B."/>
            <person name="Jeske O."/>
            <person name="Meyerdierks A."/>
            <person name="Storesund J.E."/>
            <person name="Kallscheuer N."/>
            <person name="Luecker S."/>
            <person name="Lage O.M."/>
            <person name="Pohl T."/>
            <person name="Merkel B.J."/>
            <person name="Hornburger P."/>
            <person name="Mueller R.-W."/>
            <person name="Bruemmer F."/>
            <person name="Labrenz M."/>
            <person name="Spormann A.M."/>
            <person name="Op den Camp H."/>
            <person name="Overmann J."/>
            <person name="Amann R."/>
            <person name="Jetten M.S.M."/>
            <person name="Mascher T."/>
            <person name="Medema M.H."/>
            <person name="Devos D.P."/>
            <person name="Kaster A.-K."/>
            <person name="Ovreas L."/>
            <person name="Rohde M."/>
            <person name="Galperin M.Y."/>
            <person name="Jogler C."/>
        </authorList>
    </citation>
    <scope>NUCLEOTIDE SEQUENCE [LARGE SCALE GENOMIC DNA]</scope>
    <source>
        <strain evidence="3">Pan97</strain>
    </source>
</reference>
<organism evidence="2 3">
    <name type="scientific">Bremerella volcania</name>
    <dbReference type="NCBI Taxonomy" id="2527984"/>
    <lineage>
        <taxon>Bacteria</taxon>
        <taxon>Pseudomonadati</taxon>
        <taxon>Planctomycetota</taxon>
        <taxon>Planctomycetia</taxon>
        <taxon>Pirellulales</taxon>
        <taxon>Pirellulaceae</taxon>
        <taxon>Bremerella</taxon>
    </lineage>
</organism>
<dbReference type="EMBL" id="CP036289">
    <property type="protein sequence ID" value="QDU76431.1"/>
    <property type="molecule type" value="Genomic_DNA"/>
</dbReference>
<protein>
    <submittedName>
        <fullName evidence="2">Uncharacterized protein</fullName>
    </submittedName>
</protein>
<name>A0A518CB33_9BACT</name>
<keyword evidence="3" id="KW-1185">Reference proteome</keyword>
<dbReference type="AlphaFoldDB" id="A0A518CB33"/>
<dbReference type="KEGG" id="bvo:Pan97_34800"/>
<gene>
    <name evidence="2" type="ORF">Pan97_34800</name>
</gene>
<evidence type="ECO:0000313" key="2">
    <source>
        <dbReference type="EMBL" id="QDU76431.1"/>
    </source>
</evidence>
<evidence type="ECO:0000256" key="1">
    <source>
        <dbReference type="SAM" id="MobiDB-lite"/>
    </source>
</evidence>
<dbReference type="Proteomes" id="UP000318626">
    <property type="component" value="Chromosome"/>
</dbReference>
<feature type="region of interest" description="Disordered" evidence="1">
    <location>
        <begin position="1"/>
        <end position="24"/>
    </location>
</feature>
<sequence>MIQQTQAPNEIHLASNRRGIPRPEGGWPEIVMDDNTRHPLEINGNLAKEKALSMKVDSEIRREGQQLLRKLLLIPRASYLAIAATEGIPDFNMPVSESQLWAFETSRAITQKRNQILQWILTEVGPIAESALADLVKIIDANRDRLEQLHK</sequence>
<evidence type="ECO:0000313" key="3">
    <source>
        <dbReference type="Proteomes" id="UP000318626"/>
    </source>
</evidence>